<keyword evidence="1" id="KW-0472">Membrane</keyword>
<comment type="caution">
    <text evidence="3">The sequence shown here is derived from an EMBL/GenBank/DDBJ whole genome shotgun (WGS) entry which is preliminary data.</text>
</comment>
<keyword evidence="4" id="KW-1185">Reference proteome</keyword>
<feature type="transmembrane region" description="Helical" evidence="1">
    <location>
        <begin position="267"/>
        <end position="287"/>
    </location>
</feature>
<name>A0A1Y2CZZ2_9FUNG</name>
<evidence type="ECO:0000313" key="4">
    <source>
        <dbReference type="Proteomes" id="UP000193642"/>
    </source>
</evidence>
<accession>A0A1Y2CZZ2</accession>
<sequence>MHPIKLVSVLLFLATTTWAQITPAACSNLQSFIGAWGFKTTNQTSVNDYWTNCGCKFVVTIPKESTVAATCFLSNASRWSIYSIAISNPPITLGSLPAFFTMDGTDGFIDFFSLSLTNNSLHGNALARGQWFPPRTGTVDVSYNPLLNPWPGLDSQGGLTYYSPTKIIQNGNPNICCPPLPPVPFPSNKTCIPACSTCTAIMDQTITPDVVNPTFNGDLTDLPVIPASTTAVDIKTTTTAGSGAVLDNGNVGDQGGAGSSNTLSTGMIVLIVFGTVIGAGVVVFGVIAQFTRGRQKPVVIVDEDWDADLDNVGGEDDRLQGVAVKAVGPPAMNVLPGVGVSGTGIALQRTVSGQSRASKASEDNSFVARRRADGEWVVSGHSNV</sequence>
<feature type="chain" id="PRO_5013367867" evidence="2">
    <location>
        <begin position="20"/>
        <end position="384"/>
    </location>
</feature>
<gene>
    <name evidence="3" type="ORF">BCR33DRAFT_711761</name>
</gene>
<dbReference type="Proteomes" id="UP000193642">
    <property type="component" value="Unassembled WGS sequence"/>
</dbReference>
<feature type="signal peptide" evidence="2">
    <location>
        <begin position="1"/>
        <end position="19"/>
    </location>
</feature>
<evidence type="ECO:0000313" key="3">
    <source>
        <dbReference type="EMBL" id="ORY52446.1"/>
    </source>
</evidence>
<keyword evidence="1" id="KW-0812">Transmembrane</keyword>
<keyword evidence="2" id="KW-0732">Signal</keyword>
<dbReference type="AlphaFoldDB" id="A0A1Y2CZZ2"/>
<evidence type="ECO:0000256" key="2">
    <source>
        <dbReference type="SAM" id="SignalP"/>
    </source>
</evidence>
<keyword evidence="1" id="KW-1133">Transmembrane helix</keyword>
<organism evidence="3 4">
    <name type="scientific">Rhizoclosmatium globosum</name>
    <dbReference type="NCBI Taxonomy" id="329046"/>
    <lineage>
        <taxon>Eukaryota</taxon>
        <taxon>Fungi</taxon>
        <taxon>Fungi incertae sedis</taxon>
        <taxon>Chytridiomycota</taxon>
        <taxon>Chytridiomycota incertae sedis</taxon>
        <taxon>Chytridiomycetes</taxon>
        <taxon>Chytridiales</taxon>
        <taxon>Chytriomycetaceae</taxon>
        <taxon>Rhizoclosmatium</taxon>
    </lineage>
</organism>
<dbReference type="OrthoDB" id="10421906at2759"/>
<protein>
    <submittedName>
        <fullName evidence="3">Uncharacterized protein</fullName>
    </submittedName>
</protein>
<reference evidence="3 4" key="1">
    <citation type="submission" date="2016-07" db="EMBL/GenBank/DDBJ databases">
        <title>Pervasive Adenine N6-methylation of Active Genes in Fungi.</title>
        <authorList>
            <consortium name="DOE Joint Genome Institute"/>
            <person name="Mondo S.J."/>
            <person name="Dannebaum R.O."/>
            <person name="Kuo R.C."/>
            <person name="Labutti K."/>
            <person name="Haridas S."/>
            <person name="Kuo A."/>
            <person name="Salamov A."/>
            <person name="Ahrendt S.R."/>
            <person name="Lipzen A."/>
            <person name="Sullivan W."/>
            <person name="Andreopoulos W.B."/>
            <person name="Clum A."/>
            <person name="Lindquist E."/>
            <person name="Daum C."/>
            <person name="Ramamoorthy G.K."/>
            <person name="Gryganskyi A."/>
            <person name="Culley D."/>
            <person name="Magnuson J.K."/>
            <person name="James T.Y."/>
            <person name="O'Malley M.A."/>
            <person name="Stajich J.E."/>
            <person name="Spatafora J.W."/>
            <person name="Visel A."/>
            <person name="Grigoriev I.V."/>
        </authorList>
    </citation>
    <scope>NUCLEOTIDE SEQUENCE [LARGE SCALE GENOMIC DNA]</scope>
    <source>
        <strain evidence="3 4">JEL800</strain>
    </source>
</reference>
<dbReference type="EMBL" id="MCGO01000003">
    <property type="protein sequence ID" value="ORY52446.1"/>
    <property type="molecule type" value="Genomic_DNA"/>
</dbReference>
<proteinExistence type="predicted"/>
<evidence type="ECO:0000256" key="1">
    <source>
        <dbReference type="SAM" id="Phobius"/>
    </source>
</evidence>